<organism evidence="1 2">
    <name type="scientific">Rhodococcus pyridinivorans</name>
    <dbReference type="NCBI Taxonomy" id="103816"/>
    <lineage>
        <taxon>Bacteria</taxon>
        <taxon>Bacillati</taxon>
        <taxon>Actinomycetota</taxon>
        <taxon>Actinomycetes</taxon>
        <taxon>Mycobacteriales</taxon>
        <taxon>Nocardiaceae</taxon>
        <taxon>Rhodococcus</taxon>
    </lineage>
</organism>
<sequence length="106" mass="12194">MQIEYGDEDIRRLAEDRDFASRQWERSVIAAYRKKLQILDGAVDMRDLRALRSLALEEIDATGAKDCYSIRLDEGHRLTFEIRRDHSGFVVVVLELVDVSVKGGVR</sequence>
<dbReference type="InterPro" id="IPR035093">
    <property type="entry name" value="RelE/ParE_toxin_dom_sf"/>
</dbReference>
<protein>
    <submittedName>
        <fullName evidence="1">Type II toxin-antitoxin system RelE/ParE family toxin</fullName>
    </submittedName>
</protein>
<dbReference type="AlphaFoldDB" id="A0A7M2XUL6"/>
<reference evidence="1 2" key="1">
    <citation type="submission" date="2020-10" db="EMBL/GenBank/DDBJ databases">
        <title>Whole genome sequence of oil-degrading bacteria Rhodococcus pyridinivorans strain 5Ap.</title>
        <authorList>
            <person name="Akhremchuk A.E."/>
            <person name="Valentovich L.N."/>
            <person name="Charniauskaya M.I."/>
            <person name="Bukliarevich H.A."/>
            <person name="Titok M.A."/>
        </authorList>
    </citation>
    <scope>NUCLEOTIDE SEQUENCE [LARGE SCALE GENOMIC DNA]</scope>
    <source>
        <strain evidence="1 2">5Ap</strain>
        <plasmid evidence="1 2">pNAPH</plasmid>
    </source>
</reference>
<dbReference type="Proteomes" id="UP000593818">
    <property type="component" value="Plasmid pNAPH"/>
</dbReference>
<dbReference type="RefSeq" id="WP_185712605.1">
    <property type="nucleotide sequence ID" value="NZ_CP063451.1"/>
</dbReference>
<gene>
    <name evidence="1" type="ORF">INP59_25105</name>
</gene>
<geneLocation type="plasmid" evidence="1 2">
    <name>pNAPH</name>
</geneLocation>
<keyword evidence="1" id="KW-0614">Plasmid</keyword>
<dbReference type="Gene3D" id="3.30.2310.20">
    <property type="entry name" value="RelE-like"/>
    <property type="match status" value="1"/>
</dbReference>
<dbReference type="EMBL" id="CP063451">
    <property type="protein sequence ID" value="QOW01479.1"/>
    <property type="molecule type" value="Genomic_DNA"/>
</dbReference>
<evidence type="ECO:0000313" key="2">
    <source>
        <dbReference type="Proteomes" id="UP000593818"/>
    </source>
</evidence>
<keyword evidence="2" id="KW-1185">Reference proteome</keyword>
<name>A0A7M2XUL6_9NOCA</name>
<accession>A0A7M2XUL6</accession>
<proteinExistence type="predicted"/>
<evidence type="ECO:0000313" key="1">
    <source>
        <dbReference type="EMBL" id="QOW01479.1"/>
    </source>
</evidence>